<feature type="compositionally biased region" description="Basic and acidic residues" evidence="1">
    <location>
        <begin position="643"/>
        <end position="659"/>
    </location>
</feature>
<proteinExistence type="predicted"/>
<feature type="compositionally biased region" description="Polar residues" evidence="1">
    <location>
        <begin position="314"/>
        <end position="326"/>
    </location>
</feature>
<keyword evidence="3" id="KW-1185">Reference proteome</keyword>
<feature type="region of interest" description="Disordered" evidence="1">
    <location>
        <begin position="209"/>
        <end position="228"/>
    </location>
</feature>
<feature type="region of interest" description="Disordered" evidence="1">
    <location>
        <begin position="524"/>
        <end position="543"/>
    </location>
</feature>
<name>A0AAD6TRH1_9AGAR</name>
<feature type="region of interest" description="Disordered" evidence="1">
    <location>
        <begin position="158"/>
        <end position="186"/>
    </location>
</feature>
<comment type="caution">
    <text evidence="2">The sequence shown here is derived from an EMBL/GenBank/DDBJ whole genome shotgun (WGS) entry which is preliminary data.</text>
</comment>
<feature type="compositionally biased region" description="Basic and acidic residues" evidence="1">
    <location>
        <begin position="158"/>
        <end position="169"/>
    </location>
</feature>
<dbReference type="EMBL" id="JARJCN010000077">
    <property type="protein sequence ID" value="KAJ7076874.1"/>
    <property type="molecule type" value="Genomic_DNA"/>
</dbReference>
<feature type="region of interest" description="Disordered" evidence="1">
    <location>
        <begin position="568"/>
        <end position="659"/>
    </location>
</feature>
<dbReference type="AlphaFoldDB" id="A0AAD6TRH1"/>
<accession>A0AAD6TRH1</accession>
<evidence type="ECO:0000313" key="2">
    <source>
        <dbReference type="EMBL" id="KAJ7076874.1"/>
    </source>
</evidence>
<evidence type="ECO:0000256" key="1">
    <source>
        <dbReference type="SAM" id="MobiDB-lite"/>
    </source>
</evidence>
<feature type="region of interest" description="Disordered" evidence="1">
    <location>
        <begin position="272"/>
        <end position="326"/>
    </location>
</feature>
<dbReference type="Proteomes" id="UP001222325">
    <property type="component" value="Unassembled WGS sequence"/>
</dbReference>
<feature type="compositionally biased region" description="Basic and acidic residues" evidence="1">
    <location>
        <begin position="626"/>
        <end position="635"/>
    </location>
</feature>
<protein>
    <submittedName>
        <fullName evidence="2">Uncharacterized protein</fullName>
    </submittedName>
</protein>
<sequence>MSGLRSESIPTESAELYYAGKHASPDEPANSAHRRHPATGVLARVGVAQVRTDGDCCAGKEVKGTAWYQAKEEVVGDKQLQRPESRVLMAGSRAQGSGASRRERRSRWAGRRVWRRRRDSAEAEGTLRIALLNIPRLMQFPYDGVWYHSPFARRFIREPRAAGGDDPRARGGKHAAPARREDSRADAHGIRAAGGCVGRGRLLVVASPSFAGPTGPRPRHGCLGPPRTRVRATERGRTFTIALVRWTWAQMRAACVPRERVRGAHQLERPGRVAGDYAASSDRGGGGEHEVDELEREAGDSGLERGAGAPGQSYGMQRKQSCSPATNAEDKISQRVQKKCQYLPAEVVEDGERTAELLLGRVDEEPLARGLELLAREEDSTIELLRALETTEEREDEAELARDDTLDTELAREVDAELERGAEDEERIDAELLTREYDGITELLRELEETVLREDGPTELLRTLLDEAKERELARDDVLDTELLARDDGTELLRTLLDKADERELSTGGVARHRADGAEREAELLGRAEEELRAPEDERDAGPEEELRALLALPVQLLRALLERTEEEAAEDWERDAELLARDEADDETNDNGLGHMRNSPAELRTEEDLSLLLAEDERGTEDEELRTLVERELGGADDEARDTELLARDEYDDGTIHD</sequence>
<organism evidence="2 3">
    <name type="scientific">Mycena belliarum</name>
    <dbReference type="NCBI Taxonomy" id="1033014"/>
    <lineage>
        <taxon>Eukaryota</taxon>
        <taxon>Fungi</taxon>
        <taxon>Dikarya</taxon>
        <taxon>Basidiomycota</taxon>
        <taxon>Agaricomycotina</taxon>
        <taxon>Agaricomycetes</taxon>
        <taxon>Agaricomycetidae</taxon>
        <taxon>Agaricales</taxon>
        <taxon>Marasmiineae</taxon>
        <taxon>Mycenaceae</taxon>
        <taxon>Mycena</taxon>
    </lineage>
</organism>
<evidence type="ECO:0000313" key="3">
    <source>
        <dbReference type="Proteomes" id="UP001222325"/>
    </source>
</evidence>
<feature type="region of interest" description="Disordered" evidence="1">
    <location>
        <begin position="1"/>
        <end position="36"/>
    </location>
</feature>
<reference evidence="2" key="1">
    <citation type="submission" date="2023-03" db="EMBL/GenBank/DDBJ databases">
        <title>Massive genome expansion in bonnet fungi (Mycena s.s.) driven by repeated elements and novel gene families across ecological guilds.</title>
        <authorList>
            <consortium name="Lawrence Berkeley National Laboratory"/>
            <person name="Harder C.B."/>
            <person name="Miyauchi S."/>
            <person name="Viragh M."/>
            <person name="Kuo A."/>
            <person name="Thoen E."/>
            <person name="Andreopoulos B."/>
            <person name="Lu D."/>
            <person name="Skrede I."/>
            <person name="Drula E."/>
            <person name="Henrissat B."/>
            <person name="Morin E."/>
            <person name="Kohler A."/>
            <person name="Barry K."/>
            <person name="LaButti K."/>
            <person name="Morin E."/>
            <person name="Salamov A."/>
            <person name="Lipzen A."/>
            <person name="Mereny Z."/>
            <person name="Hegedus B."/>
            <person name="Baldrian P."/>
            <person name="Stursova M."/>
            <person name="Weitz H."/>
            <person name="Taylor A."/>
            <person name="Grigoriev I.V."/>
            <person name="Nagy L.G."/>
            <person name="Martin F."/>
            <person name="Kauserud H."/>
        </authorList>
    </citation>
    <scope>NUCLEOTIDE SEQUENCE</scope>
    <source>
        <strain evidence="2">CBHHK173m</strain>
    </source>
</reference>
<gene>
    <name evidence="2" type="ORF">B0H15DRAFT_805434</name>
</gene>